<dbReference type="InterPro" id="IPR001765">
    <property type="entry name" value="Carbonic_anhydrase"/>
</dbReference>
<comment type="similarity">
    <text evidence="1">Belongs to the beta-class carbonic anhydrase family.</text>
</comment>
<dbReference type="EC" id="4.2.1.1" evidence="2"/>
<dbReference type="EMBL" id="JBEAFC010000006">
    <property type="protein sequence ID" value="KAL1553374.1"/>
    <property type="molecule type" value="Genomic_DNA"/>
</dbReference>
<name>A0ABD1HE52_SALDI</name>
<gene>
    <name evidence="2" type="ORF">AAHA92_14063</name>
</gene>
<proteinExistence type="inferred from homology"/>
<comment type="caution">
    <text evidence="2">The sequence shown here is derived from an EMBL/GenBank/DDBJ whole genome shotgun (WGS) entry which is preliminary data.</text>
</comment>
<dbReference type="InterPro" id="IPR036874">
    <property type="entry name" value="Carbonic_anhydrase_sf"/>
</dbReference>
<dbReference type="Gene3D" id="3.40.1050.10">
    <property type="entry name" value="Carbonic anhydrase"/>
    <property type="match status" value="1"/>
</dbReference>
<dbReference type="Proteomes" id="UP001567538">
    <property type="component" value="Unassembled WGS sequence"/>
</dbReference>
<accession>A0ABD1HE52</accession>
<reference evidence="2 3" key="1">
    <citation type="submission" date="2024-06" db="EMBL/GenBank/DDBJ databases">
        <title>A chromosome level genome sequence of Diviner's sage (Salvia divinorum).</title>
        <authorList>
            <person name="Ford S.A."/>
            <person name="Ro D.-K."/>
            <person name="Ness R.W."/>
            <person name="Phillips M.A."/>
        </authorList>
    </citation>
    <scope>NUCLEOTIDE SEQUENCE [LARGE SCALE GENOMIC DNA]</scope>
    <source>
        <strain evidence="2">SAF-2024a</strain>
        <tissue evidence="2">Leaf</tissue>
    </source>
</reference>
<keyword evidence="2" id="KW-0456">Lyase</keyword>
<evidence type="ECO:0000256" key="1">
    <source>
        <dbReference type="ARBA" id="ARBA00006217"/>
    </source>
</evidence>
<dbReference type="GO" id="GO:0004089">
    <property type="term" value="F:carbonate dehydratase activity"/>
    <property type="evidence" value="ECO:0007669"/>
    <property type="project" value="UniProtKB-EC"/>
</dbReference>
<dbReference type="PANTHER" id="PTHR11002:SF56">
    <property type="entry name" value="BETA CARBONIC ANHYDRASE 2, CHLOROPLASTIC"/>
    <property type="match status" value="1"/>
</dbReference>
<protein>
    <submittedName>
        <fullName evidence="2">Carbonic anhydrase</fullName>
        <ecNumber evidence="2">4.2.1.1</ecNumber>
    </submittedName>
</protein>
<organism evidence="2 3">
    <name type="scientific">Salvia divinorum</name>
    <name type="common">Maria pastora</name>
    <name type="synonym">Diviner's sage</name>
    <dbReference type="NCBI Taxonomy" id="28513"/>
    <lineage>
        <taxon>Eukaryota</taxon>
        <taxon>Viridiplantae</taxon>
        <taxon>Streptophyta</taxon>
        <taxon>Embryophyta</taxon>
        <taxon>Tracheophyta</taxon>
        <taxon>Spermatophyta</taxon>
        <taxon>Magnoliopsida</taxon>
        <taxon>eudicotyledons</taxon>
        <taxon>Gunneridae</taxon>
        <taxon>Pentapetalae</taxon>
        <taxon>asterids</taxon>
        <taxon>lamiids</taxon>
        <taxon>Lamiales</taxon>
        <taxon>Lamiaceae</taxon>
        <taxon>Nepetoideae</taxon>
        <taxon>Mentheae</taxon>
        <taxon>Salviinae</taxon>
        <taxon>Salvia</taxon>
        <taxon>Salvia subgen. Calosphace</taxon>
    </lineage>
</organism>
<evidence type="ECO:0000313" key="2">
    <source>
        <dbReference type="EMBL" id="KAL1553374.1"/>
    </source>
</evidence>
<dbReference type="AlphaFoldDB" id="A0ABD1HE52"/>
<keyword evidence="3" id="KW-1185">Reference proteome</keyword>
<dbReference type="PANTHER" id="PTHR11002">
    <property type="entry name" value="CARBONIC ANHYDRASE"/>
    <property type="match status" value="1"/>
</dbReference>
<evidence type="ECO:0000313" key="3">
    <source>
        <dbReference type="Proteomes" id="UP001567538"/>
    </source>
</evidence>
<dbReference type="SUPFAM" id="SSF53056">
    <property type="entry name" value="beta-carbonic anhydrase, cab"/>
    <property type="match status" value="1"/>
</dbReference>
<sequence>MSFPYGGSYSTDFIEDWVKICLPAKAKVTAEHEDTPFGDQCVLCEKETVNVSLENLLSYQGLLWGHDFILSPPVSL</sequence>